<reference evidence="1" key="2">
    <citation type="submission" date="2020-09" db="EMBL/GenBank/DDBJ databases">
        <authorList>
            <person name="Sun Q."/>
            <person name="Ohkuma M."/>
        </authorList>
    </citation>
    <scope>NUCLEOTIDE SEQUENCE</scope>
    <source>
        <strain evidence="1">JCM 14719</strain>
    </source>
</reference>
<keyword evidence="2" id="KW-1185">Reference proteome</keyword>
<protein>
    <submittedName>
        <fullName evidence="1">Uncharacterized protein</fullName>
    </submittedName>
</protein>
<gene>
    <name evidence="1" type="ORF">GCM10007043_01840</name>
</gene>
<evidence type="ECO:0000313" key="2">
    <source>
        <dbReference type="Proteomes" id="UP000637720"/>
    </source>
</evidence>
<dbReference type="RefSeq" id="WP_054671592.1">
    <property type="nucleotide sequence ID" value="NZ_BMOF01000002.1"/>
</dbReference>
<dbReference type="AlphaFoldDB" id="A0A8J3F7Z8"/>
<dbReference type="EMBL" id="BMOF01000002">
    <property type="protein sequence ID" value="GGJ91739.1"/>
    <property type="molecule type" value="Genomic_DNA"/>
</dbReference>
<proteinExistence type="predicted"/>
<organism evidence="1 2">
    <name type="scientific">Calditerricola satsumensis</name>
    <dbReference type="NCBI Taxonomy" id="373054"/>
    <lineage>
        <taxon>Bacteria</taxon>
        <taxon>Bacillati</taxon>
        <taxon>Bacillota</taxon>
        <taxon>Bacilli</taxon>
        <taxon>Bacillales</taxon>
        <taxon>Bacillaceae</taxon>
        <taxon>Calditerricola</taxon>
    </lineage>
</organism>
<dbReference type="Proteomes" id="UP000637720">
    <property type="component" value="Unassembled WGS sequence"/>
</dbReference>
<accession>A0A8J3F7Z8</accession>
<name>A0A8J3F7Z8_9BACI</name>
<comment type="caution">
    <text evidence="1">The sequence shown here is derived from an EMBL/GenBank/DDBJ whole genome shotgun (WGS) entry which is preliminary data.</text>
</comment>
<reference evidence="1" key="1">
    <citation type="journal article" date="2014" name="Int. J. Syst. Evol. Microbiol.">
        <title>Complete genome sequence of Corynebacterium casei LMG S-19264T (=DSM 44701T), isolated from a smear-ripened cheese.</title>
        <authorList>
            <consortium name="US DOE Joint Genome Institute (JGI-PGF)"/>
            <person name="Walter F."/>
            <person name="Albersmeier A."/>
            <person name="Kalinowski J."/>
            <person name="Ruckert C."/>
        </authorList>
    </citation>
    <scope>NUCLEOTIDE SEQUENCE</scope>
    <source>
        <strain evidence="1">JCM 14719</strain>
    </source>
</reference>
<evidence type="ECO:0000313" key="1">
    <source>
        <dbReference type="EMBL" id="GGJ91739.1"/>
    </source>
</evidence>
<sequence>MVRVEYRCAKTDTLLFACDGLDEPLAAVRLCCHYFVKHGRVYEVKWREQDGTAYVLYVEERPDEKAGVYPPPLSLSGGFGLEVRAFDEARDTYPLLTYAEFSAAEPLLLQLLADVVEIGGVYWEKSSIELDEDRQTLVLYVKKIAESPFRP</sequence>